<dbReference type="InterPro" id="IPR024743">
    <property type="entry name" value="Dynein_HC_stalk"/>
</dbReference>
<feature type="compositionally biased region" description="Basic and acidic residues" evidence="9">
    <location>
        <begin position="333"/>
        <end position="351"/>
    </location>
</feature>
<protein>
    <submittedName>
        <fullName evidence="10">Nuclear pore complex protein Nup98-Nup96</fullName>
    </submittedName>
</protein>
<evidence type="ECO:0000256" key="3">
    <source>
        <dbReference type="ARBA" id="ARBA00022448"/>
    </source>
</evidence>
<dbReference type="GO" id="GO:0006281">
    <property type="term" value="P:DNA repair"/>
    <property type="evidence" value="ECO:0007669"/>
    <property type="project" value="UniProtKB-ARBA"/>
</dbReference>
<evidence type="ECO:0000256" key="1">
    <source>
        <dbReference type="ARBA" id="ARBA00004567"/>
    </source>
</evidence>
<dbReference type="Gene3D" id="3.90.320.10">
    <property type="match status" value="1"/>
</dbReference>
<dbReference type="OrthoDB" id="447873at2759"/>
<evidence type="ECO:0000256" key="8">
    <source>
        <dbReference type="ARBA" id="ARBA00023242"/>
    </source>
</evidence>
<comment type="subcellular location">
    <subcellularLocation>
        <location evidence="1">Nucleus</location>
        <location evidence="1">Nuclear pore complex</location>
    </subcellularLocation>
</comment>
<dbReference type="InterPro" id="IPR011604">
    <property type="entry name" value="PDDEXK-like_dom_sf"/>
</dbReference>
<keyword evidence="3" id="KW-0813">Transport</keyword>
<feature type="region of interest" description="Disordered" evidence="9">
    <location>
        <begin position="738"/>
        <end position="763"/>
    </location>
</feature>
<evidence type="ECO:0000313" key="11">
    <source>
        <dbReference type="Proteomes" id="UP000186817"/>
    </source>
</evidence>
<keyword evidence="6" id="KW-0811">Translocation</keyword>
<evidence type="ECO:0000313" key="10">
    <source>
        <dbReference type="EMBL" id="OLP79724.1"/>
    </source>
</evidence>
<dbReference type="GO" id="GO:0008139">
    <property type="term" value="F:nuclear localization sequence binding"/>
    <property type="evidence" value="ECO:0007669"/>
    <property type="project" value="TreeGrafter"/>
</dbReference>
<evidence type="ECO:0000256" key="9">
    <source>
        <dbReference type="SAM" id="MobiDB-lite"/>
    </source>
</evidence>
<name>A0A1Q9C9V4_SYMMI</name>
<organism evidence="10 11">
    <name type="scientific">Symbiodinium microadriaticum</name>
    <name type="common">Dinoflagellate</name>
    <name type="synonym">Zooxanthella microadriatica</name>
    <dbReference type="NCBI Taxonomy" id="2951"/>
    <lineage>
        <taxon>Eukaryota</taxon>
        <taxon>Sar</taxon>
        <taxon>Alveolata</taxon>
        <taxon>Dinophyceae</taxon>
        <taxon>Suessiales</taxon>
        <taxon>Symbiodiniaceae</taxon>
        <taxon>Symbiodinium</taxon>
    </lineage>
</organism>
<dbReference type="PANTHER" id="PTHR23198">
    <property type="entry name" value="NUCLEOPORIN"/>
    <property type="match status" value="1"/>
</dbReference>
<dbReference type="PROSITE" id="PS51434">
    <property type="entry name" value="NUP_C"/>
    <property type="match status" value="1"/>
</dbReference>
<feature type="compositionally biased region" description="Acidic residues" evidence="9">
    <location>
        <begin position="552"/>
        <end position="565"/>
    </location>
</feature>
<keyword evidence="11" id="KW-1185">Reference proteome</keyword>
<accession>A0A1Q9C9V4</accession>
<dbReference type="GO" id="GO:0006405">
    <property type="term" value="P:RNA export from nucleus"/>
    <property type="evidence" value="ECO:0007669"/>
    <property type="project" value="TreeGrafter"/>
</dbReference>
<gene>
    <name evidence="10" type="primary">NUP98</name>
    <name evidence="10" type="ORF">AK812_SmicGene39943</name>
</gene>
<evidence type="ECO:0000256" key="7">
    <source>
        <dbReference type="ARBA" id="ARBA00023132"/>
    </source>
</evidence>
<evidence type="ECO:0000256" key="4">
    <source>
        <dbReference type="ARBA" id="ARBA00022816"/>
    </source>
</evidence>
<keyword evidence="7" id="KW-0906">Nuclear pore complex</keyword>
<dbReference type="InterPro" id="IPR019080">
    <property type="entry name" value="YqaJ_viral_recombinase"/>
</dbReference>
<evidence type="ECO:0000256" key="5">
    <source>
        <dbReference type="ARBA" id="ARBA00022927"/>
    </source>
</evidence>
<dbReference type="SUPFAM" id="SSF82215">
    <property type="entry name" value="C-terminal autoproteolytic domain of nucleoporin nup98"/>
    <property type="match status" value="1"/>
</dbReference>
<dbReference type="EMBL" id="LSRX01001452">
    <property type="protein sequence ID" value="OLP79724.1"/>
    <property type="molecule type" value="Genomic_DNA"/>
</dbReference>
<dbReference type="GO" id="GO:0003723">
    <property type="term" value="F:RNA binding"/>
    <property type="evidence" value="ECO:0007669"/>
    <property type="project" value="TreeGrafter"/>
</dbReference>
<dbReference type="Pfam" id="PF04096">
    <property type="entry name" value="Nucleoporin2"/>
    <property type="match status" value="1"/>
</dbReference>
<dbReference type="GO" id="GO:0034398">
    <property type="term" value="P:telomere tethering at nuclear periphery"/>
    <property type="evidence" value="ECO:0007669"/>
    <property type="project" value="TreeGrafter"/>
</dbReference>
<dbReference type="CDD" id="cd22343">
    <property type="entry name" value="PDDEXK_lambda_exonuclease-like"/>
    <property type="match status" value="1"/>
</dbReference>
<feature type="compositionally biased region" description="Polar residues" evidence="9">
    <location>
        <begin position="498"/>
        <end position="509"/>
    </location>
</feature>
<dbReference type="Pfam" id="PF09588">
    <property type="entry name" value="YqaJ"/>
    <property type="match status" value="1"/>
</dbReference>
<feature type="region of interest" description="Disordered" evidence="9">
    <location>
        <begin position="322"/>
        <end position="358"/>
    </location>
</feature>
<comment type="similarity">
    <text evidence="2">Belongs to the nucleoporin GLFG family.</text>
</comment>
<dbReference type="GO" id="GO:0000973">
    <property type="term" value="P:post-transcriptional tethering of RNA polymerase II gene DNA at nuclear periphery"/>
    <property type="evidence" value="ECO:0007669"/>
    <property type="project" value="TreeGrafter"/>
</dbReference>
<keyword evidence="5" id="KW-0653">Protein transport</keyword>
<sequence>MRSVVLNLIVQVIAYPGSHVCVDFDAWDKRTTENILMNIQTSEAADAGWATREAERAAVAAILEELELSRTDAAQLWRLRQRLGDGSYNPAWLAARRWRLTAGRFYAVRRVGKHRELAKAWLDHWWYRGQERLNHKINRSHDFEDRVLGKYRQKHGNGVQEVGLFVHPELPWLGASPDGLHCSEAWGGELLVAPKPLHLIEIKSARTLLGARSPAWHQVQGAMAVASAALGTPVRSCKLIDPVETYNVRFDEGWWSKYLLRLKRFYFGTFLPMAARRILRKWKLAAATADCMFGVSSDGLAARYLQADRLRSVSQACKAGQSDTSTPCSLRSIADRRMPGDSEEQDTRDQSEAGEGVHWTKAGAIASSSVVEARDKEAPGTSAVLTVRSVLVDTVSPSAEQRTSATLQSDSLGTGVLESSPQNSVWKRYFAGDERREQCFSRPLSSSRILTVDSGAGASESVGHGGNTATVNETGLRAMPARRPSAGVRKFQAELPSQGATSLPLTAPNSARDDPGEGQSPLLALPLQDSEAVLRPPPLRQLVNKFGPPADDQQDIVPDESGESTEEARTSACRATVLAEAERSERLTSSTLPEQGEVVLNSAQVEAIAVAAAAVEQAARNNSLKNLHELRSFRQPPAAVCQVVDAVSTLLGCYEPTWSAVKRRLDSMLLHRLMSFSAMEAAKCPSSRVRGFLEFLEAPAFCDGSLADKCPAVAPLAEWCLAVARLLLQLRATDSEVHTAESNEETAAHPTAQKATGQTAPPDMGGLYVNPPLWELDDEALCCVEDLVVGRDGVGHITFHGQTDCRSLLTILPHILMVERGEIVVYPDAALKPEVGHGLNKPATVVLYGCMPKSQSCLTDSRARHRYKQRVAQMTEEKGAIFEDYDPDDGTWKFRVLHF</sequence>
<reference evidence="10 11" key="1">
    <citation type="submission" date="2016-02" db="EMBL/GenBank/DDBJ databases">
        <title>Genome analysis of coral dinoflagellate symbionts highlights evolutionary adaptations to a symbiotic lifestyle.</title>
        <authorList>
            <person name="Aranda M."/>
            <person name="Li Y."/>
            <person name="Liew Y.J."/>
            <person name="Baumgarten S."/>
            <person name="Simakov O."/>
            <person name="Wilson M."/>
            <person name="Piel J."/>
            <person name="Ashoor H."/>
            <person name="Bougouffa S."/>
            <person name="Bajic V.B."/>
            <person name="Ryu T."/>
            <person name="Ravasi T."/>
            <person name="Bayer T."/>
            <person name="Micklem G."/>
            <person name="Kim H."/>
            <person name="Bhak J."/>
            <person name="Lajeunesse T.C."/>
            <person name="Voolstra C.R."/>
        </authorList>
    </citation>
    <scope>NUCLEOTIDE SEQUENCE [LARGE SCALE GENOMIC DNA]</scope>
    <source>
        <strain evidence="10 11">CCMP2467</strain>
    </source>
</reference>
<dbReference type="InterPro" id="IPR011335">
    <property type="entry name" value="Restrct_endonuc-II-like"/>
</dbReference>
<dbReference type="InterPro" id="IPR007230">
    <property type="entry name" value="Nup98_auto-Pept-S59_dom"/>
</dbReference>
<dbReference type="SUPFAM" id="SSF52980">
    <property type="entry name" value="Restriction endonuclease-like"/>
    <property type="match status" value="1"/>
</dbReference>
<dbReference type="PANTHER" id="PTHR23198:SF6">
    <property type="entry name" value="NUCLEAR PORE COMPLEX PROTEIN NUP98-NUP96"/>
    <property type="match status" value="1"/>
</dbReference>
<dbReference type="InterPro" id="IPR037665">
    <property type="entry name" value="Nucleoporin_S59-like"/>
</dbReference>
<dbReference type="Pfam" id="PF12777">
    <property type="entry name" value="MT"/>
    <property type="match status" value="1"/>
</dbReference>
<keyword evidence="8" id="KW-0539">Nucleus</keyword>
<evidence type="ECO:0000256" key="2">
    <source>
        <dbReference type="ARBA" id="ARBA00008926"/>
    </source>
</evidence>
<dbReference type="GO" id="GO:0051028">
    <property type="term" value="P:mRNA transport"/>
    <property type="evidence" value="ECO:0007669"/>
    <property type="project" value="UniProtKB-KW"/>
</dbReference>
<proteinExistence type="inferred from homology"/>
<feature type="region of interest" description="Disordered" evidence="9">
    <location>
        <begin position="540"/>
        <end position="571"/>
    </location>
</feature>
<dbReference type="GO" id="GO:0017056">
    <property type="term" value="F:structural constituent of nuclear pore"/>
    <property type="evidence" value="ECO:0007669"/>
    <property type="project" value="InterPro"/>
</dbReference>
<dbReference type="GO" id="GO:0006606">
    <property type="term" value="P:protein import into nucleus"/>
    <property type="evidence" value="ECO:0007669"/>
    <property type="project" value="TreeGrafter"/>
</dbReference>
<evidence type="ECO:0000256" key="6">
    <source>
        <dbReference type="ARBA" id="ARBA00023010"/>
    </source>
</evidence>
<keyword evidence="4" id="KW-0509">mRNA transport</keyword>
<dbReference type="Proteomes" id="UP000186817">
    <property type="component" value="Unassembled WGS sequence"/>
</dbReference>
<dbReference type="InterPro" id="IPR036903">
    <property type="entry name" value="Nup98_auto-Pept-S59_dom_sf"/>
</dbReference>
<dbReference type="AlphaFoldDB" id="A0A1Q9C9V4"/>
<dbReference type="Gene3D" id="1.20.920.20">
    <property type="match status" value="1"/>
</dbReference>
<comment type="caution">
    <text evidence="10">The sequence shown here is derived from an EMBL/GenBank/DDBJ whole genome shotgun (WGS) entry which is preliminary data.</text>
</comment>
<dbReference type="GO" id="GO:0044614">
    <property type="term" value="C:nuclear pore cytoplasmic filaments"/>
    <property type="evidence" value="ECO:0007669"/>
    <property type="project" value="TreeGrafter"/>
</dbReference>
<feature type="region of interest" description="Disordered" evidence="9">
    <location>
        <begin position="494"/>
        <end position="522"/>
    </location>
</feature>
<dbReference type="Gene3D" id="3.30.1610.10">
    <property type="entry name" value="Peptidase S59, nucleoporin"/>
    <property type="match status" value="1"/>
</dbReference>